<dbReference type="Proteomes" id="UP000499080">
    <property type="component" value="Unassembled WGS sequence"/>
</dbReference>
<dbReference type="EMBL" id="BGPR01023274">
    <property type="protein sequence ID" value="GBN90342.1"/>
    <property type="molecule type" value="Genomic_DNA"/>
</dbReference>
<gene>
    <name evidence="1" type="ORF">AVEN_58124_1</name>
</gene>
<proteinExistence type="predicted"/>
<evidence type="ECO:0000313" key="1">
    <source>
        <dbReference type="EMBL" id="GBN90342.1"/>
    </source>
</evidence>
<comment type="caution">
    <text evidence="1">The sequence shown here is derived from an EMBL/GenBank/DDBJ whole genome shotgun (WGS) entry which is preliminary data.</text>
</comment>
<evidence type="ECO:0000313" key="2">
    <source>
        <dbReference type="Proteomes" id="UP000499080"/>
    </source>
</evidence>
<organism evidence="1 2">
    <name type="scientific">Araneus ventricosus</name>
    <name type="common">Orbweaver spider</name>
    <name type="synonym">Epeira ventricosa</name>
    <dbReference type="NCBI Taxonomy" id="182803"/>
    <lineage>
        <taxon>Eukaryota</taxon>
        <taxon>Metazoa</taxon>
        <taxon>Ecdysozoa</taxon>
        <taxon>Arthropoda</taxon>
        <taxon>Chelicerata</taxon>
        <taxon>Arachnida</taxon>
        <taxon>Araneae</taxon>
        <taxon>Araneomorphae</taxon>
        <taxon>Entelegynae</taxon>
        <taxon>Araneoidea</taxon>
        <taxon>Araneidae</taxon>
        <taxon>Araneus</taxon>
    </lineage>
</organism>
<name>A0A4Y2SPT2_ARAVE</name>
<feature type="non-terminal residue" evidence="1">
    <location>
        <position position="1"/>
    </location>
</feature>
<protein>
    <submittedName>
        <fullName evidence="1">Uncharacterized protein</fullName>
    </submittedName>
</protein>
<keyword evidence="2" id="KW-1185">Reference proteome</keyword>
<dbReference type="OrthoDB" id="5981048at2759"/>
<accession>A0A4Y2SPT2</accession>
<dbReference type="AlphaFoldDB" id="A0A4Y2SPT2"/>
<reference evidence="1 2" key="1">
    <citation type="journal article" date="2019" name="Sci. Rep.">
        <title>Orb-weaving spider Araneus ventricosus genome elucidates the spidroin gene catalogue.</title>
        <authorList>
            <person name="Kono N."/>
            <person name="Nakamura H."/>
            <person name="Ohtoshi R."/>
            <person name="Moran D.A.P."/>
            <person name="Shinohara A."/>
            <person name="Yoshida Y."/>
            <person name="Fujiwara M."/>
            <person name="Mori M."/>
            <person name="Tomita M."/>
            <person name="Arakawa K."/>
        </authorList>
    </citation>
    <scope>NUCLEOTIDE SEQUENCE [LARGE SCALE GENOMIC DNA]</scope>
</reference>
<sequence>RAYRSLPSLQQCPYLSSLGGHPGPRDTIITALGRTDDADGGDLPRVACFGDIQKKLTLQRCDHLAPVTVSCDNVAPVTVSCDHLAPVTVNCDHFAPVTVSCDHFAPVTLSWDHLAPVIVSWDH</sequence>